<dbReference type="PROSITE" id="PS51554">
    <property type="entry name" value="PFL"/>
    <property type="match status" value="1"/>
</dbReference>
<accession>A0A1M5XQE5</accession>
<keyword evidence="1 3" id="KW-0556">Organic radical</keyword>
<gene>
    <name evidence="6" type="ORF">SAMN02745823_01927</name>
</gene>
<evidence type="ECO:0000256" key="2">
    <source>
        <dbReference type="ARBA" id="ARBA00023239"/>
    </source>
</evidence>
<reference evidence="6 7" key="1">
    <citation type="submission" date="2016-11" db="EMBL/GenBank/DDBJ databases">
        <authorList>
            <person name="Jaros S."/>
            <person name="Januszkiewicz K."/>
            <person name="Wedrychowicz H."/>
        </authorList>
    </citation>
    <scope>NUCLEOTIDE SEQUENCE [LARGE SCALE GENOMIC DNA]</scope>
    <source>
        <strain evidence="6 7">DSM 10068</strain>
    </source>
</reference>
<keyword evidence="7" id="KW-1185">Reference proteome</keyword>
<protein>
    <submittedName>
        <fullName evidence="6">Formate C-acetyltransferase</fullName>
    </submittedName>
</protein>
<dbReference type="SUPFAM" id="SSF51998">
    <property type="entry name" value="PFL-like glycyl radical enzymes"/>
    <property type="match status" value="1"/>
</dbReference>
<dbReference type="GO" id="GO:0016829">
    <property type="term" value="F:lyase activity"/>
    <property type="evidence" value="ECO:0007669"/>
    <property type="project" value="UniProtKB-KW"/>
</dbReference>
<dbReference type="Gene3D" id="3.20.70.20">
    <property type="match status" value="1"/>
</dbReference>
<dbReference type="OrthoDB" id="9803969at2"/>
<dbReference type="STRING" id="1123282.SAMN02745823_01927"/>
<dbReference type="Pfam" id="PF01228">
    <property type="entry name" value="Gly_radical"/>
    <property type="match status" value="1"/>
</dbReference>
<dbReference type="GO" id="GO:0005829">
    <property type="term" value="C:cytosol"/>
    <property type="evidence" value="ECO:0007669"/>
    <property type="project" value="TreeGrafter"/>
</dbReference>
<dbReference type="InterPro" id="IPR001150">
    <property type="entry name" value="Gly_radical"/>
</dbReference>
<feature type="domain" description="Glycine radical" evidence="4">
    <location>
        <begin position="703"/>
        <end position="823"/>
    </location>
</feature>
<evidence type="ECO:0000313" key="6">
    <source>
        <dbReference type="EMBL" id="SHI01748.1"/>
    </source>
</evidence>
<evidence type="ECO:0000259" key="4">
    <source>
        <dbReference type="PROSITE" id="PS51149"/>
    </source>
</evidence>
<dbReference type="EMBL" id="FQXV01000006">
    <property type="protein sequence ID" value="SHI01748.1"/>
    <property type="molecule type" value="Genomic_DNA"/>
</dbReference>
<feature type="modified residue" description="Glycine radical" evidence="3">
    <location>
        <position position="799"/>
    </location>
</feature>
<proteinExistence type="predicted"/>
<organism evidence="6 7">
    <name type="scientific">Sporobacter termitidis DSM 10068</name>
    <dbReference type="NCBI Taxonomy" id="1123282"/>
    <lineage>
        <taxon>Bacteria</taxon>
        <taxon>Bacillati</taxon>
        <taxon>Bacillota</taxon>
        <taxon>Clostridia</taxon>
        <taxon>Eubacteriales</taxon>
        <taxon>Oscillospiraceae</taxon>
        <taxon>Sporobacter</taxon>
    </lineage>
</organism>
<dbReference type="Proteomes" id="UP000183995">
    <property type="component" value="Unassembled WGS sequence"/>
</dbReference>
<dbReference type="GO" id="GO:0016740">
    <property type="term" value="F:transferase activity"/>
    <property type="evidence" value="ECO:0007669"/>
    <property type="project" value="UniProtKB-KW"/>
</dbReference>
<keyword evidence="6" id="KW-0808">Transferase</keyword>
<dbReference type="PANTHER" id="PTHR43641:SF2">
    <property type="entry name" value="DEHYDRATASE YBIW-RELATED"/>
    <property type="match status" value="1"/>
</dbReference>
<sequence length="823" mass="91067">MYKLDPVTPRVAAMRERYRSTKPEICTARYRLVTEFYMAHPELEGILKRALNFKNICENIPVRIDDGEIIVGGQSGKYRATAIYPENSAIWIKEEIESRMVSTRDIDPYIISEEDRDYVLKTIDFWLTECLSGKIMSYMPAYLKDHAVNGVTMYGLFGAGHQCGSPVGHFTGNHWTATNVGFGAIKSEAEAKMRELEERGIFGESIDQYNFYRAVSIVCEGMLTLTKRYARLAEEKAAAETDPKRKQELVKMADALNWCMEKPCRTFHEALQTLYMYQNCMCLDATMHGISYGRLDQYLAPFYEADIAAGRITHEEAQELLDLFYLKVAEMNKLWSYGATKSGPGYTSGQLMTLGGVDKYGRDASNDVTYMMLQSAGRLVLHDPPQALRIHKATPEKLWEAAIETTKISGGVPTFENDDVIIPALMARGRLPLESARNYCLIGCVEPSGCGDEWPACGGSGTESYMNLANAVLLGISDGHYNAPFMGGMPSRYKPSDAGRAQRPARAGLPTGYLYEMENIEQVLEAVKKQIEFFVKLHASCTNAFEYLARQLLPLPVVSCTITGCMESGKDVMFGGARYNSTGISGVGIGNVADSLAMIEHLCFKAKKCTTHELYDALMNDWKGYEDLQRYIKSQAPHYGNALKDVDKYAGWAAGVFADAVNACTGPRGKFSAGLYPVTTNVIFGQMTSATPDGRSAGTPLADGISPVQQMDTTGPTAVLSSVSNIDQVKYPNGTLLNMKFHPTSLQGEEGDRKLSSLIQTYFDLGGMEMQINVVSAETLKNAQKKPEDYKNLVVRVAGFSTYFVELHADSQNDLISRTELAM</sequence>
<name>A0A1M5XQE5_9FIRM</name>
<feature type="domain" description="PFL" evidence="5">
    <location>
        <begin position="9"/>
        <end position="696"/>
    </location>
</feature>
<dbReference type="InterPro" id="IPR004184">
    <property type="entry name" value="PFL_dom"/>
</dbReference>
<dbReference type="PROSITE" id="PS51149">
    <property type="entry name" value="GLY_RADICAL_2"/>
    <property type="match status" value="1"/>
</dbReference>
<dbReference type="Pfam" id="PF02901">
    <property type="entry name" value="PFL-like"/>
    <property type="match status" value="1"/>
</dbReference>
<evidence type="ECO:0000313" key="7">
    <source>
        <dbReference type="Proteomes" id="UP000183995"/>
    </source>
</evidence>
<evidence type="ECO:0000259" key="5">
    <source>
        <dbReference type="PROSITE" id="PS51554"/>
    </source>
</evidence>
<dbReference type="RefSeq" id="WP_073078218.1">
    <property type="nucleotide sequence ID" value="NZ_FQXV01000006.1"/>
</dbReference>
<keyword evidence="2" id="KW-0456">Lyase</keyword>
<dbReference type="PANTHER" id="PTHR43641">
    <property type="entry name" value="FORMATE ACETYLTRANSFERASE 3-RELATED"/>
    <property type="match status" value="1"/>
</dbReference>
<evidence type="ECO:0000256" key="3">
    <source>
        <dbReference type="PROSITE-ProRule" id="PRU00493"/>
    </source>
</evidence>
<dbReference type="AlphaFoldDB" id="A0A1M5XQE5"/>
<dbReference type="InterPro" id="IPR051215">
    <property type="entry name" value="GRE"/>
</dbReference>
<evidence type="ECO:0000256" key="1">
    <source>
        <dbReference type="ARBA" id="ARBA00022818"/>
    </source>
</evidence>